<dbReference type="Proteomes" id="UP000267049">
    <property type="component" value="Unassembled WGS sequence"/>
</dbReference>
<evidence type="ECO:0000313" key="2">
    <source>
        <dbReference type="EMBL" id="RNF82842.1"/>
    </source>
</evidence>
<dbReference type="Pfam" id="PF13673">
    <property type="entry name" value="Acetyltransf_10"/>
    <property type="match status" value="1"/>
</dbReference>
<dbReference type="RefSeq" id="WP_123088575.1">
    <property type="nucleotide sequence ID" value="NZ_RIBS01000006.1"/>
</dbReference>
<dbReference type="CDD" id="cd04301">
    <property type="entry name" value="NAT_SF"/>
    <property type="match status" value="1"/>
</dbReference>
<organism evidence="2 3">
    <name type="scientific">Montanilutibacter psychrotolerans</name>
    <dbReference type="NCBI Taxonomy" id="1327343"/>
    <lineage>
        <taxon>Bacteria</taxon>
        <taxon>Pseudomonadati</taxon>
        <taxon>Pseudomonadota</taxon>
        <taxon>Gammaproteobacteria</taxon>
        <taxon>Lysobacterales</taxon>
        <taxon>Lysobacteraceae</taxon>
        <taxon>Montanilutibacter</taxon>
    </lineage>
</organism>
<dbReference type="GO" id="GO:0016747">
    <property type="term" value="F:acyltransferase activity, transferring groups other than amino-acyl groups"/>
    <property type="evidence" value="ECO:0007669"/>
    <property type="project" value="InterPro"/>
</dbReference>
<dbReference type="EMBL" id="RIBS01000006">
    <property type="protein sequence ID" value="RNF82842.1"/>
    <property type="molecule type" value="Genomic_DNA"/>
</dbReference>
<name>A0A3M8SVU9_9GAMM</name>
<evidence type="ECO:0000259" key="1">
    <source>
        <dbReference type="PROSITE" id="PS51186"/>
    </source>
</evidence>
<protein>
    <submittedName>
        <fullName evidence="2">GNAT family N-acetyltransferase</fullName>
    </submittedName>
</protein>
<proteinExistence type="predicted"/>
<keyword evidence="3" id="KW-1185">Reference proteome</keyword>
<accession>A0A3M8SVU9</accession>
<feature type="domain" description="N-acetyltransferase" evidence="1">
    <location>
        <begin position="14"/>
        <end position="159"/>
    </location>
</feature>
<sequence>MSDATPTQLRWQARRFRELDLDTLYALLKLRSEVFVVEQQCAYLDPDGKDRHPDAIHLFGIADDGDVAAYLRILPAGLSYPQASFGRVLTAPAWRGKRLGDAMLCEALAVIEREWPGADIQIGAQAHLQRYYGKFGFLPSSAPYDEDGIPHIDMLRRGDAPAVPAHASPSPDKDPA</sequence>
<keyword evidence="2" id="KW-0808">Transferase</keyword>
<dbReference type="SUPFAM" id="SSF55729">
    <property type="entry name" value="Acyl-CoA N-acyltransferases (Nat)"/>
    <property type="match status" value="1"/>
</dbReference>
<dbReference type="InterPro" id="IPR000182">
    <property type="entry name" value="GNAT_dom"/>
</dbReference>
<dbReference type="PROSITE" id="PS51186">
    <property type="entry name" value="GNAT"/>
    <property type="match status" value="1"/>
</dbReference>
<dbReference type="Gene3D" id="3.40.630.30">
    <property type="match status" value="1"/>
</dbReference>
<evidence type="ECO:0000313" key="3">
    <source>
        <dbReference type="Proteomes" id="UP000267049"/>
    </source>
</evidence>
<comment type="caution">
    <text evidence="2">The sequence shown here is derived from an EMBL/GenBank/DDBJ whole genome shotgun (WGS) entry which is preliminary data.</text>
</comment>
<gene>
    <name evidence="2" type="ORF">EER27_13105</name>
</gene>
<dbReference type="AlphaFoldDB" id="A0A3M8SVU9"/>
<dbReference type="InterPro" id="IPR016181">
    <property type="entry name" value="Acyl_CoA_acyltransferase"/>
</dbReference>
<reference evidence="2 3" key="1">
    <citation type="submission" date="2018-11" db="EMBL/GenBank/DDBJ databases">
        <title>Lysobacter cryohumiis sp. nov., isolated from soil in the Tianshan Mountains, Xinjiang, China.</title>
        <authorList>
            <person name="Luo Y."/>
            <person name="Sheng H."/>
        </authorList>
    </citation>
    <scope>NUCLEOTIDE SEQUENCE [LARGE SCALE GENOMIC DNA]</scope>
    <source>
        <strain evidence="2 3">ZS60</strain>
    </source>
</reference>
<dbReference type="OrthoDB" id="9796171at2"/>